<sequence length="347" mass="37895">MNTMKPSRTVILFSRENRHAPGGVELFNRNLRSLLDGYRVIHVQEASPDQPTKAAYLHRLRGTIQAIRENPGAPVLVQYGSFLDVLAIAALRPFSDNIYAIAHCSESWKHVTSPLMFAPTGQILKRGLRRLFVLAQNQADVFAVARPHRIHTIIHPAYDAPAPAQANRRGFVYVGRLVAEKGVLDLVDAWALLHREGFRAPLDLYGTGDAAFLEELKAKIAALGLSEDIVLRGRLADPAAIAAAYDGAEGVVYPSYVDAFPLVILESFARGTPCVITTVGEGPRFVDCPALTVTPGDVPAIAQAVRAIADRRIPAELIADRQEKAREYARGRIIDDLVAEGVLEKMA</sequence>
<dbReference type="EMBL" id="LDTF01000028">
    <property type="protein sequence ID" value="KTT99330.1"/>
    <property type="molecule type" value="Genomic_DNA"/>
</dbReference>
<dbReference type="SUPFAM" id="SSF53756">
    <property type="entry name" value="UDP-Glycosyltransferase/glycogen phosphorylase"/>
    <property type="match status" value="1"/>
</dbReference>
<accession>A0A147IUN6</accession>
<dbReference type="PATRIC" id="fig|172044.3.peg.1132"/>
<proteinExistence type="predicted"/>
<organism evidence="1 2">
    <name type="scientific">Sphingomonas yabuuchiae</name>
    <dbReference type="NCBI Taxonomy" id="172044"/>
    <lineage>
        <taxon>Bacteria</taxon>
        <taxon>Pseudomonadati</taxon>
        <taxon>Pseudomonadota</taxon>
        <taxon>Alphaproteobacteria</taxon>
        <taxon>Sphingomonadales</taxon>
        <taxon>Sphingomonadaceae</taxon>
        <taxon>Sphingomonas</taxon>
    </lineage>
</organism>
<dbReference type="OrthoDB" id="9790710at2"/>
<dbReference type="Pfam" id="PF13692">
    <property type="entry name" value="Glyco_trans_1_4"/>
    <property type="match status" value="1"/>
</dbReference>
<protein>
    <recommendedName>
        <fullName evidence="3">Glycosyl transferase family 1 domain-containing protein</fullName>
    </recommendedName>
</protein>
<dbReference type="GO" id="GO:0016757">
    <property type="term" value="F:glycosyltransferase activity"/>
    <property type="evidence" value="ECO:0007669"/>
    <property type="project" value="TreeGrafter"/>
</dbReference>
<evidence type="ECO:0000313" key="2">
    <source>
        <dbReference type="Proteomes" id="UP000073923"/>
    </source>
</evidence>
<evidence type="ECO:0008006" key="3">
    <source>
        <dbReference type="Google" id="ProtNLM"/>
    </source>
</evidence>
<dbReference type="CDD" id="cd03801">
    <property type="entry name" value="GT4_PimA-like"/>
    <property type="match status" value="1"/>
</dbReference>
<gene>
    <name evidence="1" type="ORF">NS355_06930</name>
</gene>
<name>A0A147IUN6_9SPHN</name>
<dbReference type="Proteomes" id="UP000073923">
    <property type="component" value="Unassembled WGS sequence"/>
</dbReference>
<evidence type="ECO:0000313" key="1">
    <source>
        <dbReference type="EMBL" id="KTT99330.1"/>
    </source>
</evidence>
<dbReference type="RefSeq" id="WP_058745038.1">
    <property type="nucleotide sequence ID" value="NZ_LDTF01000028.1"/>
</dbReference>
<dbReference type="AlphaFoldDB" id="A0A147IUN6"/>
<dbReference type="PANTHER" id="PTHR12526">
    <property type="entry name" value="GLYCOSYLTRANSFERASE"/>
    <property type="match status" value="1"/>
</dbReference>
<dbReference type="PANTHER" id="PTHR12526:SF636">
    <property type="entry name" value="BLL3647 PROTEIN"/>
    <property type="match status" value="1"/>
</dbReference>
<dbReference type="Gene3D" id="3.40.50.2000">
    <property type="entry name" value="Glycogen Phosphorylase B"/>
    <property type="match status" value="1"/>
</dbReference>
<reference evidence="1 2" key="1">
    <citation type="journal article" date="2016" name="Front. Microbiol.">
        <title>Genomic Resource of Rice Seed Associated Bacteria.</title>
        <authorList>
            <person name="Midha S."/>
            <person name="Bansal K."/>
            <person name="Sharma S."/>
            <person name="Kumar N."/>
            <person name="Patil P.P."/>
            <person name="Chaudhry V."/>
            <person name="Patil P.B."/>
        </authorList>
    </citation>
    <scope>NUCLEOTIDE SEQUENCE [LARGE SCALE GENOMIC DNA]</scope>
    <source>
        <strain evidence="1 2">NS355</strain>
    </source>
</reference>
<comment type="caution">
    <text evidence="1">The sequence shown here is derived from an EMBL/GenBank/DDBJ whole genome shotgun (WGS) entry which is preliminary data.</text>
</comment>